<sequence>MSMKTCIDACDEAHRIATEAAIHGMQHGGALAEWELVQLLLDTADIAETATDFLLRSSRQFTGLLRVTAEICDKCADSCEKLAAEDLRMKQCAEACRRAATQCRKLL</sequence>
<protein>
    <submittedName>
        <fullName evidence="1">Ferredoxin</fullName>
    </submittedName>
</protein>
<dbReference type="STRING" id="1437059.A6A05_13665"/>
<evidence type="ECO:0000313" key="1">
    <source>
        <dbReference type="EMBL" id="OAN49460.1"/>
    </source>
</evidence>
<dbReference type="InterPro" id="IPR005560">
    <property type="entry name" value="Csp_YhjQ"/>
</dbReference>
<dbReference type="InterPro" id="IPR044543">
    <property type="entry name" value="YHJQ-like"/>
</dbReference>
<proteinExistence type="predicted"/>
<dbReference type="Gene3D" id="1.20.1270.360">
    <property type="match status" value="1"/>
</dbReference>
<dbReference type="OrthoDB" id="5396211at2"/>
<dbReference type="AlphaFoldDB" id="A0A178ML93"/>
<dbReference type="Proteomes" id="UP000078543">
    <property type="component" value="Unassembled WGS sequence"/>
</dbReference>
<dbReference type="Pfam" id="PF03860">
    <property type="entry name" value="Csp"/>
    <property type="match status" value="1"/>
</dbReference>
<dbReference type="RefSeq" id="WP_068501550.1">
    <property type="nucleotide sequence ID" value="NZ_LWQU01000148.1"/>
</dbReference>
<comment type="caution">
    <text evidence="1">The sequence shown here is derived from an EMBL/GenBank/DDBJ whole genome shotgun (WGS) entry which is preliminary data.</text>
</comment>
<dbReference type="EMBL" id="LWQU01000148">
    <property type="protein sequence ID" value="OAN49460.1"/>
    <property type="molecule type" value="Genomic_DNA"/>
</dbReference>
<dbReference type="PANTHER" id="PTHR37310">
    <property type="entry name" value="CYTOPLASMIC PROTEIN-RELATED"/>
    <property type="match status" value="1"/>
</dbReference>
<name>A0A178ML93_9PROT</name>
<evidence type="ECO:0000313" key="2">
    <source>
        <dbReference type="Proteomes" id="UP000078543"/>
    </source>
</evidence>
<dbReference type="CDD" id="cd08026">
    <property type="entry name" value="DUF326"/>
    <property type="match status" value="1"/>
</dbReference>
<gene>
    <name evidence="1" type="ORF">A6A05_13665</name>
</gene>
<keyword evidence="2" id="KW-1185">Reference proteome</keyword>
<organism evidence="1 2">
    <name type="scientific">Magnetospirillum moscoviense</name>
    <dbReference type="NCBI Taxonomy" id="1437059"/>
    <lineage>
        <taxon>Bacteria</taxon>
        <taxon>Pseudomonadati</taxon>
        <taxon>Pseudomonadota</taxon>
        <taxon>Alphaproteobacteria</taxon>
        <taxon>Rhodospirillales</taxon>
        <taxon>Rhodospirillaceae</taxon>
        <taxon>Magnetospirillum</taxon>
    </lineage>
</organism>
<reference evidence="1 2" key="1">
    <citation type="submission" date="2016-04" db="EMBL/GenBank/DDBJ databases">
        <title>Draft genome sequence of freshwater magnetotactic bacteria Magnetospirillum marisnigri SP-1 and Magnetospirillum moscoviense BB-1.</title>
        <authorList>
            <person name="Koziaeva V."/>
            <person name="Dziuba M.V."/>
            <person name="Ivanov T.M."/>
            <person name="Kuznetsov B."/>
            <person name="Grouzdev D.S."/>
        </authorList>
    </citation>
    <scope>NUCLEOTIDE SEQUENCE [LARGE SCALE GENOMIC DNA]</scope>
    <source>
        <strain evidence="1 2">BB-1</strain>
    </source>
</reference>
<accession>A0A178ML93</accession>
<dbReference type="PANTHER" id="PTHR37310:SF1">
    <property type="entry name" value="CYTOPLASMIC PROTEIN"/>
    <property type="match status" value="1"/>
</dbReference>